<keyword evidence="2" id="KW-1185">Reference proteome</keyword>
<sequence length="237" mass="24688">MKSRRQAGGVASLDGNTSSGGGCGGGGGCKMERKDVEKNRRLHMKGLCLKLSALVPATSTHHIRHYQTSAANNNTSSHSNNNHKDAITQLDQLDSAAAYIKQLKGRIDELKRRKQGGGCSSSSASGNKASSSTTTAPAASLPVIEVRHQDATLDVALVSEAGKPFKLHEVIAVLEQEGAEVVSASFSVVGDKIFYTLHSQALCPRIGLEADRVSQRLHGLAATAAAAAAASALVYTA</sequence>
<dbReference type="Proteomes" id="UP001732700">
    <property type="component" value="Chromosome 1C"/>
</dbReference>
<evidence type="ECO:0000313" key="2">
    <source>
        <dbReference type="Proteomes" id="UP001732700"/>
    </source>
</evidence>
<organism evidence="1 2">
    <name type="scientific">Avena sativa</name>
    <name type="common">Oat</name>
    <dbReference type="NCBI Taxonomy" id="4498"/>
    <lineage>
        <taxon>Eukaryota</taxon>
        <taxon>Viridiplantae</taxon>
        <taxon>Streptophyta</taxon>
        <taxon>Embryophyta</taxon>
        <taxon>Tracheophyta</taxon>
        <taxon>Spermatophyta</taxon>
        <taxon>Magnoliopsida</taxon>
        <taxon>Liliopsida</taxon>
        <taxon>Poales</taxon>
        <taxon>Poaceae</taxon>
        <taxon>BOP clade</taxon>
        <taxon>Pooideae</taxon>
        <taxon>Poodae</taxon>
        <taxon>Poeae</taxon>
        <taxon>Poeae Chloroplast Group 1 (Aveneae type)</taxon>
        <taxon>Aveninae</taxon>
        <taxon>Avena</taxon>
    </lineage>
</organism>
<reference evidence="1" key="2">
    <citation type="submission" date="2025-09" db="UniProtKB">
        <authorList>
            <consortium name="EnsemblPlants"/>
        </authorList>
    </citation>
    <scope>IDENTIFICATION</scope>
</reference>
<reference evidence="1" key="1">
    <citation type="submission" date="2021-05" db="EMBL/GenBank/DDBJ databases">
        <authorList>
            <person name="Scholz U."/>
            <person name="Mascher M."/>
            <person name="Fiebig A."/>
        </authorList>
    </citation>
    <scope>NUCLEOTIDE SEQUENCE [LARGE SCALE GENOMIC DNA]</scope>
</reference>
<proteinExistence type="predicted"/>
<name>A0ACD5TRJ4_AVESA</name>
<protein>
    <submittedName>
        <fullName evidence="1">Uncharacterized protein</fullName>
    </submittedName>
</protein>
<evidence type="ECO:0000313" key="1">
    <source>
        <dbReference type="EnsemblPlants" id="AVESA.00010b.r2.1CG0116060.1.CDS"/>
    </source>
</evidence>
<dbReference type="EnsemblPlants" id="AVESA.00010b.r2.1CG0116060.1">
    <property type="protein sequence ID" value="AVESA.00010b.r2.1CG0116060.1.CDS"/>
    <property type="gene ID" value="AVESA.00010b.r2.1CG0116060"/>
</dbReference>
<accession>A0ACD5TRJ4</accession>